<dbReference type="STRING" id="52.CMC5_001360"/>
<dbReference type="PANTHER" id="PTHR48098:SF6">
    <property type="entry name" value="FERRI-BACILLIBACTIN ESTERASE BESA"/>
    <property type="match status" value="1"/>
</dbReference>
<keyword evidence="2" id="KW-1185">Reference proteome</keyword>
<dbReference type="PANTHER" id="PTHR48098">
    <property type="entry name" value="ENTEROCHELIN ESTERASE-RELATED"/>
    <property type="match status" value="1"/>
</dbReference>
<organism evidence="1 2">
    <name type="scientific">Chondromyces crocatus</name>
    <dbReference type="NCBI Taxonomy" id="52"/>
    <lineage>
        <taxon>Bacteria</taxon>
        <taxon>Pseudomonadati</taxon>
        <taxon>Myxococcota</taxon>
        <taxon>Polyangia</taxon>
        <taxon>Polyangiales</taxon>
        <taxon>Polyangiaceae</taxon>
        <taxon>Chondromyces</taxon>
    </lineage>
</organism>
<evidence type="ECO:0000313" key="2">
    <source>
        <dbReference type="Proteomes" id="UP000067626"/>
    </source>
</evidence>
<proteinExistence type="predicted"/>
<dbReference type="KEGG" id="ccro:CMC5_001360"/>
<dbReference type="InterPro" id="IPR050583">
    <property type="entry name" value="Mycobacterial_A85_antigen"/>
</dbReference>
<dbReference type="InterPro" id="IPR000801">
    <property type="entry name" value="Esterase-like"/>
</dbReference>
<accession>A0A0K1E5A0</accession>
<sequence>MPPSPGHLVRLGPFHIPGLTPRHIRVFVPPDARRHGEPPPILFLFDGQNVFDDAPSFAGGWHLHETVTRISAQRHRRPVLVGIDHGGTARINELSPWPTAHGPGHADALIGWIADELAPRLAHELALQIGPEHVAIGGSSMGGLCALHAHFTRPDRFGAALSMSPSLWLEGGRIFRDLAARSRPGVSTIYLDAGGLEARGSLLEAASHMAEQLQRLGYGPSAFRFRADRRGRHSERDWRRRAPAALRFLFARSRR</sequence>
<gene>
    <name evidence="1" type="ORF">CMC5_001360</name>
</gene>
<evidence type="ECO:0000313" key="1">
    <source>
        <dbReference type="EMBL" id="AKT36024.1"/>
    </source>
</evidence>
<dbReference type="Proteomes" id="UP000067626">
    <property type="component" value="Chromosome"/>
</dbReference>
<dbReference type="InterPro" id="IPR029058">
    <property type="entry name" value="AB_hydrolase_fold"/>
</dbReference>
<dbReference type="Gene3D" id="3.40.50.1820">
    <property type="entry name" value="alpha/beta hydrolase"/>
    <property type="match status" value="1"/>
</dbReference>
<dbReference type="EMBL" id="CP012159">
    <property type="protein sequence ID" value="AKT36024.1"/>
    <property type="molecule type" value="Genomic_DNA"/>
</dbReference>
<dbReference type="AlphaFoldDB" id="A0A0K1E5A0"/>
<protein>
    <recommendedName>
        <fullName evidence="3">Esterase</fullName>
    </recommendedName>
</protein>
<reference evidence="1 2" key="1">
    <citation type="submission" date="2015-07" db="EMBL/GenBank/DDBJ databases">
        <title>Genome analysis of myxobacterium Chondromyces crocatus Cm c5 reveals a high potential for natural compound synthesis and the genetic basis for the loss of fruiting body formation.</title>
        <authorList>
            <person name="Zaburannyi N."/>
            <person name="Bunk B."/>
            <person name="Maier J."/>
            <person name="Overmann J."/>
            <person name="Mueller R."/>
        </authorList>
    </citation>
    <scope>NUCLEOTIDE SEQUENCE [LARGE SCALE GENOMIC DNA]</scope>
    <source>
        <strain evidence="1 2">Cm c5</strain>
    </source>
</reference>
<dbReference type="Pfam" id="PF00756">
    <property type="entry name" value="Esterase"/>
    <property type="match status" value="1"/>
</dbReference>
<dbReference type="RefSeq" id="WP_050428599.1">
    <property type="nucleotide sequence ID" value="NZ_CP012159.1"/>
</dbReference>
<name>A0A0K1E5A0_CHOCO</name>
<dbReference type="SUPFAM" id="SSF53474">
    <property type="entry name" value="alpha/beta-Hydrolases"/>
    <property type="match status" value="1"/>
</dbReference>
<evidence type="ECO:0008006" key="3">
    <source>
        <dbReference type="Google" id="ProtNLM"/>
    </source>
</evidence>